<feature type="region of interest" description="Disordered" evidence="1">
    <location>
        <begin position="196"/>
        <end position="222"/>
    </location>
</feature>
<evidence type="ECO:0000256" key="2">
    <source>
        <dbReference type="SAM" id="SignalP"/>
    </source>
</evidence>
<dbReference type="EMBL" id="CADEAL010001280">
    <property type="protein sequence ID" value="CAB1430886.1"/>
    <property type="molecule type" value="Genomic_DNA"/>
</dbReference>
<feature type="signal peptide" evidence="2">
    <location>
        <begin position="1"/>
        <end position="16"/>
    </location>
</feature>
<accession>A0A9N7UIP9</accession>
<proteinExistence type="predicted"/>
<reference evidence="3" key="1">
    <citation type="submission" date="2020-03" db="EMBL/GenBank/DDBJ databases">
        <authorList>
            <person name="Weist P."/>
        </authorList>
    </citation>
    <scope>NUCLEOTIDE SEQUENCE</scope>
</reference>
<evidence type="ECO:0000313" key="3">
    <source>
        <dbReference type="EMBL" id="CAB1430886.1"/>
    </source>
</evidence>
<evidence type="ECO:0000256" key="1">
    <source>
        <dbReference type="SAM" id="MobiDB-lite"/>
    </source>
</evidence>
<dbReference type="AlphaFoldDB" id="A0A9N7UIP9"/>
<keyword evidence="4" id="KW-1185">Reference proteome</keyword>
<evidence type="ECO:0000313" key="4">
    <source>
        <dbReference type="Proteomes" id="UP001153269"/>
    </source>
</evidence>
<keyword evidence="2" id="KW-0732">Signal</keyword>
<feature type="chain" id="PRO_5040214794" evidence="2">
    <location>
        <begin position="17"/>
        <end position="305"/>
    </location>
</feature>
<dbReference type="Proteomes" id="UP001153269">
    <property type="component" value="Unassembled WGS sequence"/>
</dbReference>
<name>A0A9N7UIP9_PLEPL</name>
<sequence length="305" mass="33865">MVTVSLFLSNLSLCLSLPVCNKTLGPAVALIELAVPFPSASPHAPWLTGLGLGWMCGAGSVQFKSFPMKQLALPALRMEMAPAQICDANTTHSFSPLYHIFKKNKSSCQPAHLLNQKLSSSNYCFTVYVLHKACHSSRRKPRYLQNQVSHRGLPSCEREGGKETKRSRGRARDALDFNGSWSPSVVMSLKCTRQGLTKSPMPCERPRRGQGELKKMQEKRLRGENVEKTPKEMWLRQSEGESRIGYSSAFFLSRELQKLGIQLELVGNDMLMVLVSYLCPSPSSSPSNVTPKLLHLASTLLNEKT</sequence>
<feature type="compositionally biased region" description="Basic and acidic residues" evidence="1">
    <location>
        <begin position="156"/>
        <end position="170"/>
    </location>
</feature>
<gene>
    <name evidence="3" type="ORF">PLEPLA_LOCUS18882</name>
</gene>
<protein>
    <submittedName>
        <fullName evidence="3">Uncharacterized protein</fullName>
    </submittedName>
</protein>
<feature type="compositionally biased region" description="Basic and acidic residues" evidence="1">
    <location>
        <begin position="204"/>
        <end position="222"/>
    </location>
</feature>
<comment type="caution">
    <text evidence="3">The sequence shown here is derived from an EMBL/GenBank/DDBJ whole genome shotgun (WGS) entry which is preliminary data.</text>
</comment>
<feature type="region of interest" description="Disordered" evidence="1">
    <location>
        <begin position="148"/>
        <end position="170"/>
    </location>
</feature>
<organism evidence="3 4">
    <name type="scientific">Pleuronectes platessa</name>
    <name type="common">European plaice</name>
    <dbReference type="NCBI Taxonomy" id="8262"/>
    <lineage>
        <taxon>Eukaryota</taxon>
        <taxon>Metazoa</taxon>
        <taxon>Chordata</taxon>
        <taxon>Craniata</taxon>
        <taxon>Vertebrata</taxon>
        <taxon>Euteleostomi</taxon>
        <taxon>Actinopterygii</taxon>
        <taxon>Neopterygii</taxon>
        <taxon>Teleostei</taxon>
        <taxon>Neoteleostei</taxon>
        <taxon>Acanthomorphata</taxon>
        <taxon>Carangaria</taxon>
        <taxon>Pleuronectiformes</taxon>
        <taxon>Pleuronectoidei</taxon>
        <taxon>Pleuronectidae</taxon>
        <taxon>Pleuronectes</taxon>
    </lineage>
</organism>